<evidence type="ECO:0000313" key="1">
    <source>
        <dbReference type="EMBL" id="KAL2737035.1"/>
    </source>
</evidence>
<organism evidence="1 2">
    <name type="scientific">Vespula squamosa</name>
    <name type="common">Southern yellow jacket</name>
    <name type="synonym">Wasp</name>
    <dbReference type="NCBI Taxonomy" id="30214"/>
    <lineage>
        <taxon>Eukaryota</taxon>
        <taxon>Metazoa</taxon>
        <taxon>Ecdysozoa</taxon>
        <taxon>Arthropoda</taxon>
        <taxon>Hexapoda</taxon>
        <taxon>Insecta</taxon>
        <taxon>Pterygota</taxon>
        <taxon>Neoptera</taxon>
        <taxon>Endopterygota</taxon>
        <taxon>Hymenoptera</taxon>
        <taxon>Apocrita</taxon>
        <taxon>Aculeata</taxon>
        <taxon>Vespoidea</taxon>
        <taxon>Vespidae</taxon>
        <taxon>Vespinae</taxon>
        <taxon>Vespula</taxon>
    </lineage>
</organism>
<keyword evidence="2" id="KW-1185">Reference proteome</keyword>
<accession>A0ABD2BWT0</accession>
<name>A0ABD2BWT0_VESSQ</name>
<dbReference type="EMBL" id="JAUDFV010000034">
    <property type="protein sequence ID" value="KAL2737035.1"/>
    <property type="molecule type" value="Genomic_DNA"/>
</dbReference>
<comment type="caution">
    <text evidence="1">The sequence shown here is derived from an EMBL/GenBank/DDBJ whole genome shotgun (WGS) entry which is preliminary data.</text>
</comment>
<protein>
    <submittedName>
        <fullName evidence="1">PiggyBac transposable element-derived protein 4-like</fullName>
    </submittedName>
</protein>
<gene>
    <name evidence="1" type="ORF">V1478_002200</name>
</gene>
<reference evidence="1 2" key="1">
    <citation type="journal article" date="2024" name="Ann. Entomol. Soc. Am.">
        <title>Genomic analyses of the southern and eastern yellowjacket wasps (Hymenoptera: Vespidae) reveal evolutionary signatures of social life.</title>
        <authorList>
            <person name="Catto M.A."/>
            <person name="Caine P.B."/>
            <person name="Orr S.E."/>
            <person name="Hunt B.G."/>
            <person name="Goodisman M.A.D."/>
        </authorList>
    </citation>
    <scope>NUCLEOTIDE SEQUENCE [LARGE SCALE GENOMIC DNA]</scope>
    <source>
        <strain evidence="1">233</strain>
        <tissue evidence="1">Head and thorax</tissue>
    </source>
</reference>
<evidence type="ECO:0000313" key="2">
    <source>
        <dbReference type="Proteomes" id="UP001607302"/>
    </source>
</evidence>
<dbReference type="Proteomes" id="UP001607302">
    <property type="component" value="Unassembled WGS sequence"/>
</dbReference>
<sequence>MNKLKVRKIYSRKLKVIFAADDEEKSLNLNVHRGQKSRRFLESESESDQKIVVALAGTVWYNPNNPIIDHHTFKEVSGSTAYAKRNIIFGQSQNDYIKKCTEAQALQVLQTK</sequence>
<proteinExistence type="predicted"/>
<dbReference type="AlphaFoldDB" id="A0ABD2BWT0"/>